<dbReference type="SUPFAM" id="SSF50998">
    <property type="entry name" value="Quinoprotein alcohol dehydrogenase-like"/>
    <property type="match status" value="1"/>
</dbReference>
<gene>
    <name evidence="2" type="ORF">BN938_0486</name>
</gene>
<keyword evidence="1" id="KW-0732">Signal</keyword>
<dbReference type="eggNOG" id="ENOG50339UM">
    <property type="taxonomic scope" value="Bacteria"/>
</dbReference>
<dbReference type="OrthoDB" id="1091820at2"/>
<dbReference type="Proteomes" id="UP000027616">
    <property type="component" value="Chromosome I"/>
</dbReference>
<evidence type="ECO:0000313" key="3">
    <source>
        <dbReference type="Proteomes" id="UP000027616"/>
    </source>
</evidence>
<feature type="chain" id="PRO_5001589407" description="DUF4934 domain-containing protein" evidence="1">
    <location>
        <begin position="23"/>
        <end position="409"/>
    </location>
</feature>
<accession>A0A060R6C6</accession>
<organism evidence="2 3">
    <name type="scientific">Mucinivorans hirudinis</name>
    <dbReference type="NCBI Taxonomy" id="1433126"/>
    <lineage>
        <taxon>Bacteria</taxon>
        <taxon>Pseudomonadati</taxon>
        <taxon>Bacteroidota</taxon>
        <taxon>Bacteroidia</taxon>
        <taxon>Bacteroidales</taxon>
        <taxon>Rikenellaceae</taxon>
        <taxon>Mucinivorans</taxon>
    </lineage>
</organism>
<dbReference type="HOGENOM" id="CLU_696012_0_0_10"/>
<dbReference type="STRING" id="1433126.BN938_0486"/>
<sequence length="409" mass="46574">MKTVLYAIFTVISLMFVSCTLSKNGDNKTHTIYIKESLNNFEKQSLSGYAKDIRYVKLETGENCFVTQAIQGIYLINGLIYVHDYDAYLKVYDGDSGKYLFKVGGHGNGRGELPYLSSVDINAKEDYILLNSAYSNVFDLKGNFKGRFEEPKIEIDGAWLANNIVMVGKNQYSAGFSTNTGHQKYALTVFNEQGDILAYLNSYRDRIQEGASSSCPFDQTGLYTRNRDDIFYYRGLSDTIYRYNSRDTQFVPYLTIEYGKHLQISTNIQSEENPDFVSLSAFVDNERYSFLQLATLTCHRETYPDKIIYPPDFEHNFDNSTIWGIYDHKQQTFTLLLQSVKGLPGLGNDLDGGLPFFPKSISSENELVDYYHADRFLAMASKLPNPSESFKEFIKGISEEDNPIIIIAK</sequence>
<proteinExistence type="predicted"/>
<feature type="signal peptide" evidence="1">
    <location>
        <begin position="1"/>
        <end position="22"/>
    </location>
</feature>
<dbReference type="PROSITE" id="PS51257">
    <property type="entry name" value="PROKAR_LIPOPROTEIN"/>
    <property type="match status" value="1"/>
</dbReference>
<protein>
    <recommendedName>
        <fullName evidence="4">DUF4934 domain-containing protein</fullName>
    </recommendedName>
</protein>
<evidence type="ECO:0000256" key="1">
    <source>
        <dbReference type="SAM" id="SignalP"/>
    </source>
</evidence>
<keyword evidence="3" id="KW-1185">Reference proteome</keyword>
<dbReference type="Pfam" id="PF17170">
    <property type="entry name" value="DUF5128"/>
    <property type="match status" value="1"/>
</dbReference>
<name>A0A060R6C6_9BACT</name>
<reference evidence="2 3" key="1">
    <citation type="journal article" date="2015" name="Genome Announc.">
        <title>Complete Genome Sequence of the Novel Leech Symbiont Mucinivorans hirudinis M3T.</title>
        <authorList>
            <person name="Nelson M.C."/>
            <person name="Bomar L."/>
            <person name="Graf J."/>
        </authorList>
    </citation>
    <scope>NUCLEOTIDE SEQUENCE [LARGE SCALE GENOMIC DNA]</scope>
    <source>
        <strain evidence="3">M3</strain>
    </source>
</reference>
<evidence type="ECO:0000313" key="2">
    <source>
        <dbReference type="EMBL" id="CDN30591.1"/>
    </source>
</evidence>
<dbReference type="EMBL" id="HG934468">
    <property type="protein sequence ID" value="CDN30591.1"/>
    <property type="molecule type" value="Genomic_DNA"/>
</dbReference>
<evidence type="ECO:0008006" key="4">
    <source>
        <dbReference type="Google" id="ProtNLM"/>
    </source>
</evidence>
<dbReference type="AlphaFoldDB" id="A0A060R6C6"/>
<dbReference type="KEGG" id="rbc:BN938_0486"/>
<dbReference type="InterPro" id="IPR011047">
    <property type="entry name" value="Quinoprotein_ADH-like_sf"/>
</dbReference>